<reference evidence="1 2" key="1">
    <citation type="submission" date="2024-04" db="EMBL/GenBank/DDBJ databases">
        <authorList>
            <person name="Fracassetti M."/>
        </authorList>
    </citation>
    <scope>NUCLEOTIDE SEQUENCE [LARGE SCALE GENOMIC DNA]</scope>
</reference>
<dbReference type="AlphaFoldDB" id="A0AAV2DF73"/>
<accession>A0AAV2DF73</accession>
<dbReference type="EMBL" id="OZ034815">
    <property type="protein sequence ID" value="CAL1371457.1"/>
    <property type="molecule type" value="Genomic_DNA"/>
</dbReference>
<organism evidence="1 2">
    <name type="scientific">Linum trigynum</name>
    <dbReference type="NCBI Taxonomy" id="586398"/>
    <lineage>
        <taxon>Eukaryota</taxon>
        <taxon>Viridiplantae</taxon>
        <taxon>Streptophyta</taxon>
        <taxon>Embryophyta</taxon>
        <taxon>Tracheophyta</taxon>
        <taxon>Spermatophyta</taxon>
        <taxon>Magnoliopsida</taxon>
        <taxon>eudicotyledons</taxon>
        <taxon>Gunneridae</taxon>
        <taxon>Pentapetalae</taxon>
        <taxon>rosids</taxon>
        <taxon>fabids</taxon>
        <taxon>Malpighiales</taxon>
        <taxon>Linaceae</taxon>
        <taxon>Linum</taxon>
    </lineage>
</organism>
<evidence type="ECO:0000313" key="2">
    <source>
        <dbReference type="Proteomes" id="UP001497516"/>
    </source>
</evidence>
<gene>
    <name evidence="1" type="ORF">LTRI10_LOCUS13521</name>
</gene>
<sequence length="126" mass="12897">MTKENDLGMGRGIATPPPSSLCSFVDFPAGERLFLRASHLAFGVTSLSMEASLINLLVSPPAIVVSFSGDKSSIRRLGVLAAECREPIDVFFPPSLLTSTSSFAAALVGDGCSSGPPTPAAADASP</sequence>
<name>A0AAV2DF73_9ROSI</name>
<protein>
    <submittedName>
        <fullName evidence="1">Uncharacterized protein</fullName>
    </submittedName>
</protein>
<evidence type="ECO:0000313" key="1">
    <source>
        <dbReference type="EMBL" id="CAL1371457.1"/>
    </source>
</evidence>
<proteinExistence type="predicted"/>
<keyword evidence="2" id="KW-1185">Reference proteome</keyword>
<dbReference type="Proteomes" id="UP001497516">
    <property type="component" value="Chromosome 2"/>
</dbReference>